<dbReference type="EMBL" id="CP039352">
    <property type="protein sequence ID" value="QCE03820.1"/>
    <property type="molecule type" value="Genomic_DNA"/>
</dbReference>
<name>A0A4D6MQJ2_VIGUN</name>
<accession>A0A4D6MQJ2</accession>
<evidence type="ECO:0000313" key="2">
    <source>
        <dbReference type="EMBL" id="QCE03820.1"/>
    </source>
</evidence>
<reference evidence="2 3" key="1">
    <citation type="submission" date="2019-04" db="EMBL/GenBank/DDBJ databases">
        <title>An improved genome assembly and genetic linkage map for asparagus bean, Vigna unguiculata ssp. sesquipedialis.</title>
        <authorList>
            <person name="Xia Q."/>
            <person name="Zhang R."/>
            <person name="Dong Y."/>
        </authorList>
    </citation>
    <scope>NUCLEOTIDE SEQUENCE [LARGE SCALE GENOMIC DNA]</scope>
    <source>
        <tissue evidence="2">Leaf</tissue>
    </source>
</reference>
<evidence type="ECO:0000313" key="3">
    <source>
        <dbReference type="Proteomes" id="UP000501690"/>
    </source>
</evidence>
<dbReference type="AlphaFoldDB" id="A0A4D6MQJ2"/>
<feature type="compositionally biased region" description="Polar residues" evidence="1">
    <location>
        <begin position="463"/>
        <end position="479"/>
    </location>
</feature>
<proteinExistence type="predicted"/>
<keyword evidence="3" id="KW-1185">Reference proteome</keyword>
<dbReference type="Proteomes" id="UP000501690">
    <property type="component" value="Linkage Group LG8"/>
</dbReference>
<feature type="region of interest" description="Disordered" evidence="1">
    <location>
        <begin position="463"/>
        <end position="489"/>
    </location>
</feature>
<gene>
    <name evidence="2" type="ORF">DEO72_LG8g1848</name>
</gene>
<organism evidence="2 3">
    <name type="scientific">Vigna unguiculata</name>
    <name type="common">Cowpea</name>
    <dbReference type="NCBI Taxonomy" id="3917"/>
    <lineage>
        <taxon>Eukaryota</taxon>
        <taxon>Viridiplantae</taxon>
        <taxon>Streptophyta</taxon>
        <taxon>Embryophyta</taxon>
        <taxon>Tracheophyta</taxon>
        <taxon>Spermatophyta</taxon>
        <taxon>Magnoliopsida</taxon>
        <taxon>eudicotyledons</taxon>
        <taxon>Gunneridae</taxon>
        <taxon>Pentapetalae</taxon>
        <taxon>rosids</taxon>
        <taxon>fabids</taxon>
        <taxon>Fabales</taxon>
        <taxon>Fabaceae</taxon>
        <taxon>Papilionoideae</taxon>
        <taxon>50 kb inversion clade</taxon>
        <taxon>NPAAA clade</taxon>
        <taxon>indigoferoid/millettioid clade</taxon>
        <taxon>Phaseoleae</taxon>
        <taxon>Vigna</taxon>
    </lineage>
</organism>
<sequence>MQNSFSYENNQQCDFQVNYDYYPQQPRDSYDYQQQIVTPTSAPDTSGLTLRQFNDLYPRSSFLGYEQQPYSECPPQQSYVPNSVQQQYVPPQQVEAINGPSYREVMILMGEVIEKLESMDERDASKNNFIELLVTVNTTPQPHQRFPENPDFNKLRHEIKDVLMKLAIRAKQMSEDLSQLMNDAVTKVTLEDMMKMMTEMMKMNQTDQKEMMNATTQSFNMSTDGHINFAKDVADEEIKDSPINISTDGYVDDAPCEYKVVPVDDVMSTNDHFQEQSCENNTMEEPSAVEEPTIFEDATEAYTIATDLVNDEAVESTTPGENFCSEDEIMRITDDPLNHSNAPDDAQVELKPHTPHIKFIDVNDANKFSVVIFVDMAVEKEERLLQQDTFAGKRQVIPDPLFRGLSPGRPHSVARRHTLQRNPLFGLAARQFMTEPKNWVQTVVSPGGIPMPARQFLGKTLETYKNGTDSGDSSHNYGHTIQEPPFATP</sequence>
<protein>
    <submittedName>
        <fullName evidence="2">Uncharacterized protein</fullName>
    </submittedName>
</protein>
<evidence type="ECO:0000256" key="1">
    <source>
        <dbReference type="SAM" id="MobiDB-lite"/>
    </source>
</evidence>